<evidence type="ECO:0000313" key="2">
    <source>
        <dbReference type="EMBL" id="KRQ98523.1"/>
    </source>
</evidence>
<feature type="domain" description="Calcineurin-like phosphoesterase" evidence="1">
    <location>
        <begin position="125"/>
        <end position="332"/>
    </location>
</feature>
<sequence>MALLPAFGPSAAMAQQAPSAAFSFAAYGDSRPMMYLPYKEGQGELNQLFVEMFGLVMPEKIAEAVVKRDVKLIFDPVTKDLVKAVMPFESKSEVMTLTFEKGWVTEASVEDVKLLPGVHRTMFRLHGGEWVAREIVKDVKSGRAKFVINSGDVIWWGNQGRTVTDSPYWKRVNDTMLKQLPPADSEMRAAGLEGRWFMGVGNHEVWGDPKIEGVLDAVPYLKKFGVTPENLIYKFDLHGVRFIYLWSGKYDYRSPSLWDADRPKYAEQMKQLQQWMDEAKAAGIRKAFITFHYPTFARSGMGAIPAPDNPHKVIAAYAKDMEVIVFNGHVHTTELYDVDGVKYLMLGGGGAEQDPILPGRTSIKVPADYPPDLYWKGEPPKEEYNYVLVDVEPNQKTKFTLNRFRPWSAEPFATVELFK</sequence>
<dbReference type="EMBL" id="LLXZ01000183">
    <property type="protein sequence ID" value="KRQ98523.1"/>
    <property type="molecule type" value="Genomic_DNA"/>
</dbReference>
<dbReference type="AlphaFoldDB" id="A0A0R3KSA5"/>
<dbReference type="SUPFAM" id="SSF56300">
    <property type="entry name" value="Metallo-dependent phosphatases"/>
    <property type="match status" value="1"/>
</dbReference>
<dbReference type="STRING" id="280332.CQ12_19035"/>
<proteinExistence type="predicted"/>
<organism evidence="2 3">
    <name type="scientific">Bradyrhizobium jicamae</name>
    <dbReference type="NCBI Taxonomy" id="280332"/>
    <lineage>
        <taxon>Bacteria</taxon>
        <taxon>Pseudomonadati</taxon>
        <taxon>Pseudomonadota</taxon>
        <taxon>Alphaproteobacteria</taxon>
        <taxon>Hyphomicrobiales</taxon>
        <taxon>Nitrobacteraceae</taxon>
        <taxon>Bradyrhizobium</taxon>
    </lineage>
</organism>
<name>A0A0R3KSA5_9BRAD</name>
<dbReference type="Pfam" id="PF00149">
    <property type="entry name" value="Metallophos"/>
    <property type="match status" value="1"/>
</dbReference>
<dbReference type="GO" id="GO:0016787">
    <property type="term" value="F:hydrolase activity"/>
    <property type="evidence" value="ECO:0007669"/>
    <property type="project" value="InterPro"/>
</dbReference>
<evidence type="ECO:0000259" key="1">
    <source>
        <dbReference type="Pfam" id="PF00149"/>
    </source>
</evidence>
<dbReference type="InterPro" id="IPR029052">
    <property type="entry name" value="Metallo-depent_PP-like"/>
</dbReference>
<keyword evidence="3" id="KW-1185">Reference proteome</keyword>
<comment type="caution">
    <text evidence="2">The sequence shown here is derived from an EMBL/GenBank/DDBJ whole genome shotgun (WGS) entry which is preliminary data.</text>
</comment>
<accession>A0A0R3KSA5</accession>
<reference evidence="2 3" key="1">
    <citation type="submission" date="2014-03" db="EMBL/GenBank/DDBJ databases">
        <title>Bradyrhizobium valentinum sp. nov., isolated from effective nodules of Lupinus mariae-josephae, a lupine endemic of basic-lime soils in Eastern Spain.</title>
        <authorList>
            <person name="Duran D."/>
            <person name="Rey L."/>
            <person name="Navarro A."/>
            <person name="Busquets A."/>
            <person name="Imperial J."/>
            <person name="Ruiz-Argueso T."/>
        </authorList>
    </citation>
    <scope>NUCLEOTIDE SEQUENCE [LARGE SCALE GENOMIC DNA]</scope>
    <source>
        <strain evidence="2 3">PAC68</strain>
    </source>
</reference>
<gene>
    <name evidence="2" type="ORF">CQ12_19035</name>
</gene>
<protein>
    <recommendedName>
        <fullName evidence="1">Calcineurin-like phosphoesterase domain-containing protein</fullName>
    </recommendedName>
</protein>
<dbReference type="InterPro" id="IPR004843">
    <property type="entry name" value="Calcineurin-like_PHP"/>
</dbReference>
<dbReference type="Proteomes" id="UP000050863">
    <property type="component" value="Unassembled WGS sequence"/>
</dbReference>
<dbReference type="Gene3D" id="3.60.21.10">
    <property type="match status" value="1"/>
</dbReference>
<evidence type="ECO:0000313" key="3">
    <source>
        <dbReference type="Proteomes" id="UP000050863"/>
    </source>
</evidence>